<keyword evidence="2" id="KW-1185">Reference proteome</keyword>
<reference evidence="1" key="1">
    <citation type="submission" date="2021-05" db="EMBL/GenBank/DDBJ databases">
        <title>A free-living protist that lacks canonical eukaryotic 1 DNA replication and segregation systems.</title>
        <authorList>
            <person name="Salas-Leiva D.E."/>
            <person name="Tromer E.C."/>
            <person name="Curtis B.A."/>
            <person name="Jerlstrom-Hultqvist J."/>
            <person name="Kolisko M."/>
            <person name="Yi Z."/>
            <person name="Salas-Leiva J.S."/>
            <person name="Gallot-Lavallee L."/>
            <person name="Kops G.J.P.L."/>
            <person name="Archibald J.M."/>
            <person name="Simpson A.G.B."/>
            <person name="Roger A.J."/>
        </authorList>
    </citation>
    <scope>NUCLEOTIDE SEQUENCE</scope>
    <source>
        <strain evidence="1">BICM</strain>
    </source>
</reference>
<name>A0A8J6AYP8_9EUKA</name>
<evidence type="ECO:0000313" key="1">
    <source>
        <dbReference type="EMBL" id="KAG9395645.1"/>
    </source>
</evidence>
<dbReference type="EMBL" id="JAHDYR010000009">
    <property type="protein sequence ID" value="KAG9395645.1"/>
    <property type="molecule type" value="Genomic_DNA"/>
</dbReference>
<gene>
    <name evidence="1" type="ORF">J8273_2849</name>
</gene>
<sequence>MATCKHCKKELVDAACTYARRDEVYCRPCFERMILQGPRREILGKKNLHKITKAIIELRMDPYGIILCYILNESLKRFENPKVPRTAPHYQLYPRFPSDMSPEDRAYLTATFPNLFLPFTGRPTLIMEPKAPLHAAVEFTSALCRGESDSIERYAATEFPATVLWEGVDVAARHVRPMLSATLDELEQLCGLLGLRYAPMPEYPSGSVEAALAAAIEGSGLQTWRNMVNVADALVKKG</sequence>
<dbReference type="Proteomes" id="UP000717585">
    <property type="component" value="Unassembled WGS sequence"/>
</dbReference>
<proteinExistence type="predicted"/>
<organism evidence="1 2">
    <name type="scientific">Carpediemonas membranifera</name>
    <dbReference type="NCBI Taxonomy" id="201153"/>
    <lineage>
        <taxon>Eukaryota</taxon>
        <taxon>Metamonada</taxon>
        <taxon>Carpediemonas-like organisms</taxon>
        <taxon>Carpediemonas</taxon>
    </lineage>
</organism>
<protein>
    <submittedName>
        <fullName evidence="1">Uncharacterized protein</fullName>
    </submittedName>
</protein>
<dbReference type="AlphaFoldDB" id="A0A8J6AYP8"/>
<evidence type="ECO:0000313" key="2">
    <source>
        <dbReference type="Proteomes" id="UP000717585"/>
    </source>
</evidence>
<accession>A0A8J6AYP8</accession>
<comment type="caution">
    <text evidence="1">The sequence shown here is derived from an EMBL/GenBank/DDBJ whole genome shotgun (WGS) entry which is preliminary data.</text>
</comment>